<comment type="subcellular location">
    <subcellularLocation>
        <location evidence="8">Cell membrane</location>
    </subcellularLocation>
</comment>
<feature type="domain" description="3-deoxy-D-manno-octulosonic-acid transferase N-terminal" evidence="10">
    <location>
        <begin position="35"/>
        <end position="210"/>
    </location>
</feature>
<dbReference type="EMBL" id="CP016171">
    <property type="protein sequence ID" value="ANN72892.1"/>
    <property type="molecule type" value="Genomic_DNA"/>
</dbReference>
<evidence type="ECO:0000256" key="4">
    <source>
        <dbReference type="ARBA" id="ARBA00022679"/>
    </source>
</evidence>
<dbReference type="GO" id="GO:0009245">
    <property type="term" value="P:lipid A biosynthetic process"/>
    <property type="evidence" value="ECO:0007669"/>
    <property type="project" value="TreeGrafter"/>
</dbReference>
<name>A0A193FYQ5_9BORD</name>
<dbReference type="GO" id="GO:0043842">
    <property type="term" value="F:Kdo transferase activity"/>
    <property type="evidence" value="ECO:0007669"/>
    <property type="project" value="UniProtKB-EC"/>
</dbReference>
<keyword evidence="8" id="KW-0448">Lipopolysaccharide biosynthesis</keyword>
<sequence length="270" mass="29304">MNRTTYACILRACAPALAFRALLRGRSDAMQGAALWERFGFGYALPPSGVAPVWIHAPALAETRAAPPLVHRLLERRWPVILTHTEAAGRREGARLFSPAIESGHLRQAWLPYDTPGACRRFLEEIAPSCGILLERDVWPTMVHEAKARGIPMVLASARMSERSARRGRYAGRVLREAYAGLDRVLARTEQDAARLRRCGARDVAVCGGLGSDMPNPGDPIAAVPRDAAARAGAVDSIVRDISQLLAERRIVPGKVGAVSHSVPALQFLL</sequence>
<proteinExistence type="inferred from homology"/>
<dbReference type="InterPro" id="IPR007507">
    <property type="entry name" value="Glycos_transf_N"/>
</dbReference>
<comment type="pathway">
    <text evidence="1 8">Bacterial outer membrane biogenesis; LPS core biosynthesis.</text>
</comment>
<evidence type="ECO:0000256" key="5">
    <source>
        <dbReference type="ARBA" id="ARBA00031445"/>
    </source>
</evidence>
<dbReference type="Proteomes" id="UP000091897">
    <property type="component" value="Chromosome"/>
</dbReference>
<evidence type="ECO:0000313" key="11">
    <source>
        <dbReference type="EMBL" id="ANN67800.1"/>
    </source>
</evidence>
<dbReference type="EC" id="2.4.99.12" evidence="2 8"/>
<evidence type="ECO:0000259" key="10">
    <source>
        <dbReference type="Pfam" id="PF04413"/>
    </source>
</evidence>
<dbReference type="PANTHER" id="PTHR42755">
    <property type="entry name" value="3-DEOXY-MANNO-OCTULOSONATE CYTIDYLYLTRANSFERASE"/>
    <property type="match status" value="1"/>
</dbReference>
<evidence type="ECO:0000256" key="8">
    <source>
        <dbReference type="RuleBase" id="RU365103"/>
    </source>
</evidence>
<dbReference type="PANTHER" id="PTHR42755:SF1">
    <property type="entry name" value="3-DEOXY-D-MANNO-OCTULOSONIC ACID TRANSFERASE, MITOCHONDRIAL-RELATED"/>
    <property type="match status" value="1"/>
</dbReference>
<reference evidence="13 14" key="1">
    <citation type="submission" date="2016-06" db="EMBL/GenBank/DDBJ databases">
        <title>Complete genome sequences of Bordetella bronchialis and Bordetella flabilis.</title>
        <authorList>
            <person name="LiPuma J.J."/>
            <person name="Spilker T."/>
        </authorList>
    </citation>
    <scope>NUCLEOTIDE SEQUENCE [LARGE SCALE GENOMIC DNA]</scope>
    <source>
        <strain evidence="12 14">AU17976</strain>
        <strain evidence="11 13">AU3182</strain>
    </source>
</reference>
<comment type="function">
    <text evidence="8">Involved in lipopolysaccharide (LPS) biosynthesis. Catalyzes the transfer of 3-deoxy-D-manno-octulosonate (Kdo) residue(s) from CMP-Kdo to lipid IV(A), the tetraacyldisaccharide-1,4'-bisphosphate precursor of lipid A.</text>
</comment>
<organism evidence="12 14">
    <name type="scientific">Bordetella bronchialis</name>
    <dbReference type="NCBI Taxonomy" id="463025"/>
    <lineage>
        <taxon>Bacteria</taxon>
        <taxon>Pseudomonadati</taxon>
        <taxon>Pseudomonadota</taxon>
        <taxon>Betaproteobacteria</taxon>
        <taxon>Burkholderiales</taxon>
        <taxon>Alcaligenaceae</taxon>
        <taxon>Bordetella</taxon>
    </lineage>
</organism>
<dbReference type="STRING" id="463025.BAU08_17445"/>
<gene>
    <name evidence="11" type="ORF">BAU06_17200</name>
    <name evidence="12" type="ORF">BAU08_17445</name>
</gene>
<keyword evidence="13" id="KW-1185">Reference proteome</keyword>
<dbReference type="GO" id="GO:0005886">
    <property type="term" value="C:plasma membrane"/>
    <property type="evidence" value="ECO:0007669"/>
    <property type="project" value="UniProtKB-SubCell"/>
</dbReference>
<evidence type="ECO:0000256" key="6">
    <source>
        <dbReference type="ARBA" id="ARBA00049183"/>
    </source>
</evidence>
<dbReference type="InterPro" id="IPR039901">
    <property type="entry name" value="Kdotransferase"/>
</dbReference>
<dbReference type="Gene3D" id="3.40.50.11720">
    <property type="entry name" value="3-Deoxy-D-manno-octulosonic-acid transferase, N-terminal domain"/>
    <property type="match status" value="1"/>
</dbReference>
<keyword evidence="8" id="KW-1003">Cell membrane</keyword>
<dbReference type="AlphaFoldDB" id="A0A193FYQ5"/>
<feature type="chain" id="PRO_5008258492" description="3-deoxy-D-manno-octulosonic acid transferase" evidence="9">
    <location>
        <begin position="19"/>
        <end position="270"/>
    </location>
</feature>
<keyword evidence="4 8" id="KW-0808">Transferase</keyword>
<dbReference type="Pfam" id="PF04413">
    <property type="entry name" value="Glycos_transf_N"/>
    <property type="match status" value="1"/>
</dbReference>
<dbReference type="RefSeq" id="WP_066352634.1">
    <property type="nucleotide sequence ID" value="NZ_CBCSFJ010000020.1"/>
</dbReference>
<dbReference type="Proteomes" id="UP000092213">
    <property type="component" value="Chromosome"/>
</dbReference>
<accession>A0A193FYQ5</accession>
<dbReference type="OrthoDB" id="9789797at2"/>
<dbReference type="InterPro" id="IPR038107">
    <property type="entry name" value="Glycos_transf_N_sf"/>
</dbReference>
<feature type="active site" description="Proton acceptor" evidence="7">
    <location>
        <position position="62"/>
    </location>
</feature>
<keyword evidence="9" id="KW-0732">Signal</keyword>
<evidence type="ECO:0000256" key="7">
    <source>
        <dbReference type="PIRSR" id="PIRSR639901-1"/>
    </source>
</evidence>
<comment type="similarity">
    <text evidence="8">Belongs to the glycosyltransferase group 1 family.</text>
</comment>
<evidence type="ECO:0000256" key="3">
    <source>
        <dbReference type="ARBA" id="ARBA00019077"/>
    </source>
</evidence>
<evidence type="ECO:0000256" key="2">
    <source>
        <dbReference type="ARBA" id="ARBA00012621"/>
    </source>
</evidence>
<dbReference type="KEGG" id="bbro:BAU06_17200"/>
<dbReference type="EMBL" id="CP016170">
    <property type="protein sequence ID" value="ANN67800.1"/>
    <property type="molecule type" value="Genomic_DNA"/>
</dbReference>
<protein>
    <recommendedName>
        <fullName evidence="3 8">3-deoxy-D-manno-octulosonic acid transferase</fullName>
        <shortName evidence="8">Kdo transferase</shortName>
        <ecNumber evidence="2 8">2.4.99.12</ecNumber>
    </recommendedName>
    <alternativeName>
        <fullName evidence="5 8">Lipid IV(A) 3-deoxy-D-manno-octulosonic acid transferase</fullName>
    </alternativeName>
</protein>
<keyword evidence="8" id="KW-0472">Membrane</keyword>
<feature type="signal peptide" evidence="9">
    <location>
        <begin position="1"/>
        <end position="18"/>
    </location>
</feature>
<evidence type="ECO:0000313" key="12">
    <source>
        <dbReference type="EMBL" id="ANN72892.1"/>
    </source>
</evidence>
<comment type="catalytic activity">
    <reaction evidence="6 8">
        <text>lipid IVA (E. coli) + CMP-3-deoxy-beta-D-manno-octulosonate = alpha-Kdo-(2-&gt;6)-lipid IVA (E. coli) + CMP + H(+)</text>
        <dbReference type="Rhea" id="RHEA:28066"/>
        <dbReference type="ChEBI" id="CHEBI:15378"/>
        <dbReference type="ChEBI" id="CHEBI:58603"/>
        <dbReference type="ChEBI" id="CHEBI:60364"/>
        <dbReference type="ChEBI" id="CHEBI:60377"/>
        <dbReference type="ChEBI" id="CHEBI:85987"/>
        <dbReference type="EC" id="2.4.99.12"/>
    </reaction>
</comment>
<evidence type="ECO:0000313" key="14">
    <source>
        <dbReference type="Proteomes" id="UP000092213"/>
    </source>
</evidence>
<evidence type="ECO:0000256" key="9">
    <source>
        <dbReference type="SAM" id="SignalP"/>
    </source>
</evidence>
<dbReference type="GO" id="GO:0009244">
    <property type="term" value="P:lipopolysaccharide core region biosynthetic process"/>
    <property type="evidence" value="ECO:0007669"/>
    <property type="project" value="UniProtKB-UniRule"/>
</dbReference>
<evidence type="ECO:0000313" key="13">
    <source>
        <dbReference type="Proteomes" id="UP000091897"/>
    </source>
</evidence>
<dbReference type="UniPathway" id="UPA00958"/>
<evidence type="ECO:0000256" key="1">
    <source>
        <dbReference type="ARBA" id="ARBA00004713"/>
    </source>
</evidence>